<evidence type="ECO:0000256" key="4">
    <source>
        <dbReference type="ARBA" id="ARBA00022729"/>
    </source>
</evidence>
<dbReference type="PANTHER" id="PTHR34399">
    <property type="entry name" value="AVIDIN-RELATED"/>
    <property type="match status" value="1"/>
</dbReference>
<keyword evidence="3 7" id="KW-0964">Secreted</keyword>
<keyword evidence="4 7" id="KW-0732">Signal</keyword>
<dbReference type="PANTHER" id="PTHR34399:SF4">
    <property type="entry name" value="AVD PROTEIN"/>
    <property type="match status" value="1"/>
</dbReference>
<dbReference type="EMBL" id="VXAU01002661">
    <property type="protein sequence ID" value="NXK91149.1"/>
    <property type="molecule type" value="Genomic_DNA"/>
</dbReference>
<dbReference type="AlphaFoldDB" id="A0A7L0NCD0"/>
<dbReference type="InterPro" id="IPR005468">
    <property type="entry name" value="Avidin/str"/>
</dbReference>
<keyword evidence="7" id="KW-0325">Glycoprotein</keyword>
<comment type="similarity">
    <text evidence="2 7">Belongs to the avidin/streptavidin family.</text>
</comment>
<comment type="function">
    <text evidence="7">Forms a strong non-covalent specific complex with biotin.</text>
</comment>
<evidence type="ECO:0000256" key="5">
    <source>
        <dbReference type="ARBA" id="ARBA00023267"/>
    </source>
</evidence>
<sequence length="111" mass="12699">QCNLTGQWKNDFNSNMTIIAVNENGSFTGLYNTSVSDNTSKIQQSPLLGFQHLTNPIDQPTFGFTVNWTFADTMAVFTGQCFVKDNKEILKTMWLFRYKENTIEDNWKGTV</sequence>
<comment type="subcellular location">
    <subcellularLocation>
        <location evidence="1 7">Secreted</location>
    </subcellularLocation>
</comment>
<evidence type="ECO:0000313" key="8">
    <source>
        <dbReference type="EMBL" id="NXK91149.1"/>
    </source>
</evidence>
<evidence type="ECO:0000313" key="9">
    <source>
        <dbReference type="Proteomes" id="UP000520463"/>
    </source>
</evidence>
<feature type="disulfide bond" evidence="6">
    <location>
        <begin position="2"/>
        <end position="81"/>
    </location>
</feature>
<name>A0A7L0NCD0_9PASS</name>
<keyword evidence="5 7" id="KW-0092">Biotin</keyword>
<organism evidence="8 9">
    <name type="scientific">Formicarius rufipectus</name>
    <dbReference type="NCBI Taxonomy" id="1118560"/>
    <lineage>
        <taxon>Eukaryota</taxon>
        <taxon>Metazoa</taxon>
        <taxon>Chordata</taxon>
        <taxon>Craniata</taxon>
        <taxon>Vertebrata</taxon>
        <taxon>Euteleostomi</taxon>
        <taxon>Archelosauria</taxon>
        <taxon>Archosauria</taxon>
        <taxon>Dinosauria</taxon>
        <taxon>Saurischia</taxon>
        <taxon>Theropoda</taxon>
        <taxon>Coelurosauria</taxon>
        <taxon>Aves</taxon>
        <taxon>Neognathae</taxon>
        <taxon>Neoaves</taxon>
        <taxon>Telluraves</taxon>
        <taxon>Australaves</taxon>
        <taxon>Passeriformes</taxon>
        <taxon>Formicariidae</taxon>
        <taxon>Formicarius</taxon>
    </lineage>
</organism>
<dbReference type="Gene3D" id="2.40.128.30">
    <property type="entry name" value="Avidin-like"/>
    <property type="match status" value="1"/>
</dbReference>
<reference evidence="8 9" key="1">
    <citation type="submission" date="2019-09" db="EMBL/GenBank/DDBJ databases">
        <title>Bird 10,000 Genomes (B10K) Project - Family phase.</title>
        <authorList>
            <person name="Zhang G."/>
        </authorList>
    </citation>
    <scope>NUCLEOTIDE SEQUENCE [LARGE SCALE GENOMIC DNA]</scope>
    <source>
        <strain evidence="8">B10K-DU-001-43</strain>
        <tissue evidence="8">Muscle</tissue>
    </source>
</reference>
<comment type="caution">
    <text evidence="8">The sequence shown here is derived from an EMBL/GenBank/DDBJ whole genome shotgun (WGS) entry which is preliminary data.</text>
</comment>
<dbReference type="OrthoDB" id="2821340at2759"/>
<dbReference type="InterPro" id="IPR005469">
    <property type="entry name" value="Avidin"/>
</dbReference>
<dbReference type="GO" id="GO:0009374">
    <property type="term" value="F:biotin binding"/>
    <property type="evidence" value="ECO:0007669"/>
    <property type="project" value="UniProtKB-UniRule"/>
</dbReference>
<dbReference type="InterPro" id="IPR051764">
    <property type="entry name" value="Avidin/Streptavidin-rel"/>
</dbReference>
<proteinExistence type="inferred from homology"/>
<feature type="non-terminal residue" evidence="8">
    <location>
        <position position="1"/>
    </location>
</feature>
<feature type="non-terminal residue" evidence="8">
    <location>
        <position position="111"/>
    </location>
</feature>
<dbReference type="Proteomes" id="UP000520463">
    <property type="component" value="Unassembled WGS sequence"/>
</dbReference>
<keyword evidence="9" id="KW-1185">Reference proteome</keyword>
<comment type="subunit">
    <text evidence="7">Homotetramer.</text>
</comment>
<evidence type="ECO:0000256" key="3">
    <source>
        <dbReference type="ARBA" id="ARBA00022525"/>
    </source>
</evidence>
<gene>
    <name evidence="8" type="primary">Avd_5</name>
    <name evidence="8" type="ORF">FORRUF_R04219</name>
</gene>
<keyword evidence="6" id="KW-1015">Disulfide bond</keyword>
<evidence type="ECO:0000256" key="7">
    <source>
        <dbReference type="RuleBase" id="RU369114"/>
    </source>
</evidence>
<protein>
    <recommendedName>
        <fullName evidence="7">Avidin</fullName>
    </recommendedName>
</protein>
<evidence type="ECO:0000256" key="2">
    <source>
        <dbReference type="ARBA" id="ARBA00006297"/>
    </source>
</evidence>
<dbReference type="SUPFAM" id="SSF50876">
    <property type="entry name" value="Avidin/streptavidin"/>
    <property type="match status" value="1"/>
</dbReference>
<evidence type="ECO:0000256" key="1">
    <source>
        <dbReference type="ARBA" id="ARBA00004613"/>
    </source>
</evidence>
<evidence type="ECO:0000256" key="6">
    <source>
        <dbReference type="PIRSR" id="PIRSR605468-51"/>
    </source>
</evidence>
<dbReference type="Pfam" id="PF01382">
    <property type="entry name" value="Avidin"/>
    <property type="match status" value="1"/>
</dbReference>
<dbReference type="InterPro" id="IPR036896">
    <property type="entry name" value="Avidin-like_sf"/>
</dbReference>
<dbReference type="PROSITE" id="PS51326">
    <property type="entry name" value="AVIDIN_2"/>
    <property type="match status" value="1"/>
</dbReference>
<dbReference type="GO" id="GO:0005576">
    <property type="term" value="C:extracellular region"/>
    <property type="evidence" value="ECO:0007669"/>
    <property type="project" value="UniProtKB-SubCell"/>
</dbReference>
<accession>A0A7L0NCD0</accession>
<dbReference type="PRINTS" id="PR00709">
    <property type="entry name" value="AVIDIN"/>
</dbReference>